<keyword evidence="2 4" id="KW-0472">Membrane</keyword>
<dbReference type="SUPFAM" id="SSF50998">
    <property type="entry name" value="Quinoprotein alcohol dehydrogenase-like"/>
    <property type="match status" value="1"/>
</dbReference>
<comment type="function">
    <text evidence="4">Part of the outer membrane protein assembly complex, which is involved in assembly and insertion of beta-barrel proteins into the outer membrane.</text>
</comment>
<dbReference type="InterPro" id="IPR002372">
    <property type="entry name" value="PQQ_rpt_dom"/>
</dbReference>
<comment type="subunit">
    <text evidence="4">Part of the Bam complex.</text>
</comment>
<dbReference type="SMART" id="SM00564">
    <property type="entry name" value="PQQ"/>
    <property type="match status" value="6"/>
</dbReference>
<evidence type="ECO:0000256" key="3">
    <source>
        <dbReference type="ARBA" id="ARBA00023237"/>
    </source>
</evidence>
<dbReference type="CDD" id="cd10276">
    <property type="entry name" value="BamB_YfgL"/>
    <property type="match status" value="1"/>
</dbReference>
<organism evidence="6 7">
    <name type="scientific">Hydrogenovibrio thermophilus</name>
    <dbReference type="NCBI Taxonomy" id="265883"/>
    <lineage>
        <taxon>Bacteria</taxon>
        <taxon>Pseudomonadati</taxon>
        <taxon>Pseudomonadota</taxon>
        <taxon>Gammaproteobacteria</taxon>
        <taxon>Thiotrichales</taxon>
        <taxon>Piscirickettsiaceae</taxon>
        <taxon>Hydrogenovibrio</taxon>
    </lineage>
</organism>
<feature type="domain" description="Pyrrolo-quinoline quinone repeat" evidence="5">
    <location>
        <begin position="89"/>
        <end position="310"/>
    </location>
</feature>
<proteinExistence type="inferred from homology"/>
<gene>
    <name evidence="4 6" type="primary">bamB</name>
    <name evidence="6" type="ORF">EPV75_03770</name>
</gene>
<dbReference type="EMBL" id="CP035033">
    <property type="protein sequence ID" value="QAB14854.1"/>
    <property type="molecule type" value="Genomic_DNA"/>
</dbReference>
<dbReference type="HAMAP" id="MF_00923">
    <property type="entry name" value="OM_assembly_BamB"/>
    <property type="match status" value="1"/>
</dbReference>
<evidence type="ECO:0000256" key="1">
    <source>
        <dbReference type="ARBA" id="ARBA00022729"/>
    </source>
</evidence>
<dbReference type="GO" id="GO:0051205">
    <property type="term" value="P:protein insertion into membrane"/>
    <property type="evidence" value="ECO:0007669"/>
    <property type="project" value="UniProtKB-UniRule"/>
</dbReference>
<dbReference type="KEGG" id="htr:EPV75_03770"/>
<dbReference type="RefSeq" id="WP_029939912.1">
    <property type="nucleotide sequence ID" value="NZ_CP035033.1"/>
</dbReference>
<evidence type="ECO:0000256" key="2">
    <source>
        <dbReference type="ARBA" id="ARBA00023136"/>
    </source>
</evidence>
<keyword evidence="3 4" id="KW-0998">Cell outer membrane</keyword>
<dbReference type="GO" id="GO:0009279">
    <property type="term" value="C:cell outer membrane"/>
    <property type="evidence" value="ECO:0007669"/>
    <property type="project" value="UniProtKB-SubCell"/>
</dbReference>
<dbReference type="InterPro" id="IPR011047">
    <property type="entry name" value="Quinoprotein_ADH-like_sf"/>
</dbReference>
<dbReference type="NCBIfam" id="TIGR03300">
    <property type="entry name" value="assembly_YfgL"/>
    <property type="match status" value="1"/>
</dbReference>
<evidence type="ECO:0000259" key="5">
    <source>
        <dbReference type="Pfam" id="PF13360"/>
    </source>
</evidence>
<dbReference type="Gene3D" id="2.130.10.10">
    <property type="entry name" value="YVTN repeat-like/Quinoprotein amine dehydrogenase"/>
    <property type="match status" value="1"/>
</dbReference>
<dbReference type="Proteomes" id="UP000285478">
    <property type="component" value="Chromosome"/>
</dbReference>
<comment type="subcellular location">
    <subcellularLocation>
        <location evidence="4">Cell outer membrane</location>
    </subcellularLocation>
</comment>
<comment type="similarity">
    <text evidence="4">Belongs to the BamB family.</text>
</comment>
<evidence type="ECO:0000313" key="7">
    <source>
        <dbReference type="Proteomes" id="UP000285478"/>
    </source>
</evidence>
<dbReference type="AlphaFoldDB" id="A0A410H1T4"/>
<protein>
    <recommendedName>
        <fullName evidence="4">Outer membrane protein assembly factor BamB</fullName>
    </recommendedName>
</protein>
<evidence type="ECO:0000256" key="4">
    <source>
        <dbReference type="HAMAP-Rule" id="MF_00923"/>
    </source>
</evidence>
<dbReference type="InterPro" id="IPR018391">
    <property type="entry name" value="PQQ_b-propeller_rpt"/>
</dbReference>
<dbReference type="Pfam" id="PF13360">
    <property type="entry name" value="PQQ_2"/>
    <property type="match status" value="1"/>
</dbReference>
<dbReference type="PANTHER" id="PTHR34512:SF30">
    <property type="entry name" value="OUTER MEMBRANE PROTEIN ASSEMBLY FACTOR BAMB"/>
    <property type="match status" value="1"/>
</dbReference>
<dbReference type="InterPro" id="IPR015943">
    <property type="entry name" value="WD40/YVTN_repeat-like_dom_sf"/>
</dbReference>
<keyword evidence="7" id="KW-1185">Reference proteome</keyword>
<dbReference type="InterPro" id="IPR017687">
    <property type="entry name" value="BamB"/>
</dbReference>
<evidence type="ECO:0000313" key="6">
    <source>
        <dbReference type="EMBL" id="QAB14854.1"/>
    </source>
</evidence>
<name>A0A410H1T4_9GAMM</name>
<sequence>MDWLKLGVAAVLATQLVACSSPKVVRVPAPLIEMSSPYQAHKDWQLQVDGFKYSDSEGLYFAKGEDTIYFGVPSGNITKALTQPQGRWTDQVVWQKKLNEPVVSGPTLYDDLLIIGTSKAHVMALSQKDGHIVWQTPVSSEVLSRAIVVEGQAYVRTVDGKLYSVNATSGKINWVVEHQLPNLSLRGIAPVTYDEGTLYVGWESGKVEALDAATGERRWQVQVIIPKGRTDLERMVDIQAALIMKGGRLFVLGYQGKLVALNPENGNLYWAKDISGFRDFLIDQQALYIVDEDDIVYAIDYVNGTQLWKQDRFKYRQLADPVFYGTNQILLADDLGYIHWIDKIDGTAVARVEVGSEYGTSDRIVRVNVAGKRIYVQDNDGFNTAYTIQPSDWYEFNHPEDPLGIIEQKDTP</sequence>
<reference evidence="6 7" key="1">
    <citation type="journal article" date="2018" name="Environ. Microbiol.">
        <title>Genomes of ubiquitous marine and hypersaline Hydrogenovibrio, Thiomicrorhabdus and Thiomicrospira spp. encode a diversity of mechanisms to sustain chemolithoautotrophy in heterogeneous environments.</title>
        <authorList>
            <person name="Scott K.M."/>
            <person name="Williams J."/>
            <person name="Porter C.M.B."/>
            <person name="Russel S."/>
            <person name="Harmer T.L."/>
            <person name="Paul J.H."/>
            <person name="Antonen K.M."/>
            <person name="Bridges M.K."/>
            <person name="Camper G.J."/>
            <person name="Campla C.K."/>
            <person name="Casella L.G."/>
            <person name="Chase E."/>
            <person name="Conrad J.W."/>
            <person name="Cruz M.C."/>
            <person name="Dunlap D.S."/>
            <person name="Duran L."/>
            <person name="Fahsbender E.M."/>
            <person name="Goldsmith D.B."/>
            <person name="Keeley R.F."/>
            <person name="Kondoff M.R."/>
            <person name="Kussy B.I."/>
            <person name="Lane M.K."/>
            <person name="Lawler S."/>
            <person name="Leigh B.A."/>
            <person name="Lewis C."/>
            <person name="Lostal L.M."/>
            <person name="Marking D."/>
            <person name="Mancera P.A."/>
            <person name="McClenthan E.C."/>
            <person name="McIntyre E.A."/>
            <person name="Mine J.A."/>
            <person name="Modi S."/>
            <person name="Moore B.D."/>
            <person name="Morgan W.A."/>
            <person name="Nelson K.M."/>
            <person name="Nguyen K.N."/>
            <person name="Ogburn N."/>
            <person name="Parrino D.G."/>
            <person name="Pedapudi A.D."/>
            <person name="Pelham R.P."/>
            <person name="Preece A.M."/>
            <person name="Rampersad E.A."/>
            <person name="Richardson J.C."/>
            <person name="Rodgers C.M."/>
            <person name="Schaffer B.L."/>
            <person name="Sheridan N.E."/>
            <person name="Solone M.R."/>
            <person name="Staley Z.R."/>
            <person name="Tabuchi M."/>
            <person name="Waide R.J."/>
            <person name="Wanjugi P.W."/>
            <person name="Young S."/>
            <person name="Clum A."/>
            <person name="Daum C."/>
            <person name="Huntemann M."/>
            <person name="Ivanova N."/>
            <person name="Kyrpides N."/>
            <person name="Mikhailova N."/>
            <person name="Palaniappan K."/>
            <person name="Pillay M."/>
            <person name="Reddy T.B.K."/>
            <person name="Shapiro N."/>
            <person name="Stamatis D."/>
            <person name="Varghese N."/>
            <person name="Woyke T."/>
            <person name="Boden R."/>
            <person name="Freyermuth S.K."/>
            <person name="Kerfeld C.A."/>
        </authorList>
    </citation>
    <scope>NUCLEOTIDE SEQUENCE [LARGE SCALE GENOMIC DNA]</scope>
    <source>
        <strain evidence="6 7">JR-2</strain>
    </source>
</reference>
<keyword evidence="1 4" id="KW-0732">Signal</keyword>
<dbReference type="GO" id="GO:0043165">
    <property type="term" value="P:Gram-negative-bacterium-type cell outer membrane assembly"/>
    <property type="evidence" value="ECO:0007669"/>
    <property type="project" value="UniProtKB-UniRule"/>
</dbReference>
<dbReference type="PANTHER" id="PTHR34512">
    <property type="entry name" value="CELL SURFACE PROTEIN"/>
    <property type="match status" value="1"/>
</dbReference>
<accession>A0A410H1T4</accession>